<dbReference type="RefSeq" id="WP_208499128.1">
    <property type="nucleotide sequence ID" value="NZ_JAGFNP010000015.1"/>
</dbReference>
<feature type="region of interest" description="Disordered" evidence="1">
    <location>
        <begin position="1"/>
        <end position="21"/>
    </location>
</feature>
<comment type="caution">
    <text evidence="3">The sequence shown here is derived from an EMBL/GenBank/DDBJ whole genome shotgun (WGS) entry which is preliminary data.</text>
</comment>
<name>A0ABS3U9Q4_9ACTN</name>
<evidence type="ECO:0000256" key="1">
    <source>
        <dbReference type="SAM" id="MobiDB-lite"/>
    </source>
</evidence>
<feature type="transmembrane region" description="Helical" evidence="2">
    <location>
        <begin position="27"/>
        <end position="49"/>
    </location>
</feature>
<evidence type="ECO:0008006" key="5">
    <source>
        <dbReference type="Google" id="ProtNLM"/>
    </source>
</evidence>
<feature type="compositionally biased region" description="Acidic residues" evidence="1">
    <location>
        <begin position="72"/>
        <end position="86"/>
    </location>
</feature>
<evidence type="ECO:0000313" key="4">
    <source>
        <dbReference type="Proteomes" id="UP000681341"/>
    </source>
</evidence>
<evidence type="ECO:0000256" key="2">
    <source>
        <dbReference type="SAM" id="Phobius"/>
    </source>
</evidence>
<reference evidence="3 4" key="1">
    <citation type="submission" date="2021-03" db="EMBL/GenBank/DDBJ databases">
        <title>Glycomyces sp. nov., a novel actinomycete isolated from soil.</title>
        <authorList>
            <person name="Yang X."/>
            <person name="Xu X."/>
        </authorList>
    </citation>
    <scope>NUCLEOTIDE SEQUENCE [LARGE SCALE GENOMIC DNA]</scope>
    <source>
        <strain evidence="3 4">NEAU-S30</strain>
    </source>
</reference>
<evidence type="ECO:0000313" key="3">
    <source>
        <dbReference type="EMBL" id="MBO3735510.1"/>
    </source>
</evidence>
<keyword evidence="2" id="KW-0472">Membrane</keyword>
<keyword evidence="2" id="KW-1133">Transmembrane helix</keyword>
<sequence>MTYPSQPGYPAPQYGGQPPQQPQQNNLWLIGGAVLTVLIVIMTVILLVVQGTQNDSNSGDGGEDPSGGTNETGDDGGNDGGDDGGDDGGSGPVELTSDACDAYDFGSFEDTYGALDDTSRSESSYNGFGSVDCSFYNSDSTGVTLQISDYETAEDASYLIESIPDYYNEDNGYELSEYTELGDVGYIYTQDSDGWKSIYIHVVTGSLEVKVNTTLWDTESIDEAAATAVLEDFITQSNEMFADLV</sequence>
<proteinExistence type="predicted"/>
<keyword evidence="2" id="KW-0812">Transmembrane</keyword>
<protein>
    <recommendedName>
        <fullName evidence="5">DUF3558 domain-containing protein</fullName>
    </recommendedName>
</protein>
<gene>
    <name evidence="3" type="ORF">J5V16_22010</name>
</gene>
<organism evidence="3 4">
    <name type="scientific">Glycomyces niveus</name>
    <dbReference type="NCBI Taxonomy" id="2820287"/>
    <lineage>
        <taxon>Bacteria</taxon>
        <taxon>Bacillati</taxon>
        <taxon>Actinomycetota</taxon>
        <taxon>Actinomycetes</taxon>
        <taxon>Glycomycetales</taxon>
        <taxon>Glycomycetaceae</taxon>
        <taxon>Glycomyces</taxon>
    </lineage>
</organism>
<accession>A0ABS3U9Q4</accession>
<feature type="region of interest" description="Disordered" evidence="1">
    <location>
        <begin position="53"/>
        <end position="96"/>
    </location>
</feature>
<dbReference type="EMBL" id="JAGFNP010000015">
    <property type="protein sequence ID" value="MBO3735510.1"/>
    <property type="molecule type" value="Genomic_DNA"/>
</dbReference>
<keyword evidence="4" id="KW-1185">Reference proteome</keyword>
<dbReference type="Proteomes" id="UP000681341">
    <property type="component" value="Unassembled WGS sequence"/>
</dbReference>